<dbReference type="CDD" id="cd02888">
    <property type="entry name" value="RNR_II_dimer"/>
    <property type="match status" value="1"/>
</dbReference>
<evidence type="ECO:0000313" key="19">
    <source>
        <dbReference type="EMBL" id="NMB91538.1"/>
    </source>
</evidence>
<dbReference type="GO" id="GO:0009263">
    <property type="term" value="P:deoxyribonucleotide biosynthetic process"/>
    <property type="evidence" value="ECO:0007669"/>
    <property type="project" value="UniProtKB-KW"/>
</dbReference>
<keyword evidence="5 14" id="KW-0846">Cobalamin</keyword>
<evidence type="ECO:0000256" key="2">
    <source>
        <dbReference type="ARBA" id="ARBA00007405"/>
    </source>
</evidence>
<evidence type="ECO:0000256" key="11">
    <source>
        <dbReference type="ARBA" id="ARBA00023285"/>
    </source>
</evidence>
<evidence type="ECO:0000313" key="20">
    <source>
        <dbReference type="Proteomes" id="UP000590542"/>
    </source>
</evidence>
<keyword evidence="7 14" id="KW-0547">Nucleotide-binding</keyword>
<evidence type="ECO:0000256" key="5">
    <source>
        <dbReference type="ARBA" id="ARBA00022628"/>
    </source>
</evidence>
<proteinExistence type="inferred from homology"/>
<dbReference type="PRINTS" id="PR01183">
    <property type="entry name" value="RIBORDTASEM1"/>
</dbReference>
<protein>
    <recommendedName>
        <fullName evidence="4 14">Vitamin B12-dependent ribonucleotide reductase</fullName>
        <ecNumber evidence="3 14">1.17.4.1</ecNumber>
    </recommendedName>
</protein>
<dbReference type="PANTHER" id="PTHR43371:SF1">
    <property type="entry name" value="RIBONUCLEOSIDE-DIPHOSPHATE REDUCTASE"/>
    <property type="match status" value="1"/>
</dbReference>
<keyword evidence="9" id="KW-0215">Deoxyribonucleotide synthesis</keyword>
<dbReference type="GO" id="GO:0031419">
    <property type="term" value="F:cobalamin binding"/>
    <property type="evidence" value="ECO:0007669"/>
    <property type="project" value="UniProtKB-KW"/>
</dbReference>
<dbReference type="InterPro" id="IPR000788">
    <property type="entry name" value="RNR_lg_C"/>
</dbReference>
<dbReference type="InterPro" id="IPR050862">
    <property type="entry name" value="RdRp_reductase_class-2"/>
</dbReference>
<dbReference type="SUPFAM" id="SSF48168">
    <property type="entry name" value="R1 subunit of ribonucleotide reductase, N-terminal domain"/>
    <property type="match status" value="1"/>
</dbReference>
<evidence type="ECO:0000256" key="6">
    <source>
        <dbReference type="ARBA" id="ARBA00022634"/>
    </source>
</evidence>
<evidence type="ECO:0000259" key="17">
    <source>
        <dbReference type="Pfam" id="PF02867"/>
    </source>
</evidence>
<comment type="cofactor">
    <cofactor evidence="1 14">
        <name>adenosylcob(III)alamin</name>
        <dbReference type="ChEBI" id="CHEBI:18408"/>
    </cofactor>
</comment>
<keyword evidence="10" id="KW-1015">Disulfide bond</keyword>
<dbReference type="InterPro" id="IPR013509">
    <property type="entry name" value="RNR_lsu_N"/>
</dbReference>
<feature type="domain" description="TSCPD" evidence="18">
    <location>
        <begin position="678"/>
        <end position="781"/>
    </location>
</feature>
<evidence type="ECO:0000256" key="14">
    <source>
        <dbReference type="RuleBase" id="RU364064"/>
    </source>
</evidence>
<dbReference type="AlphaFoldDB" id="A0A7X9HTL8"/>
<evidence type="ECO:0000259" key="18">
    <source>
        <dbReference type="Pfam" id="PF12637"/>
    </source>
</evidence>
<evidence type="ECO:0000256" key="3">
    <source>
        <dbReference type="ARBA" id="ARBA00012274"/>
    </source>
</evidence>
<evidence type="ECO:0000256" key="10">
    <source>
        <dbReference type="ARBA" id="ARBA00023157"/>
    </source>
</evidence>
<evidence type="ECO:0000256" key="1">
    <source>
        <dbReference type="ARBA" id="ARBA00001922"/>
    </source>
</evidence>
<reference evidence="19 20" key="1">
    <citation type="journal article" date="2020" name="Biotechnol. Biofuels">
        <title>New insights from the biogas microbiome by comprehensive genome-resolved metagenomics of nearly 1600 species originating from multiple anaerobic digesters.</title>
        <authorList>
            <person name="Campanaro S."/>
            <person name="Treu L."/>
            <person name="Rodriguez-R L.M."/>
            <person name="Kovalovszki A."/>
            <person name="Ziels R.M."/>
            <person name="Maus I."/>
            <person name="Zhu X."/>
            <person name="Kougias P.G."/>
            <person name="Basile A."/>
            <person name="Luo G."/>
            <person name="Schluter A."/>
            <person name="Konstantinidis K.T."/>
            <person name="Angelidaki I."/>
        </authorList>
    </citation>
    <scope>NUCLEOTIDE SEQUENCE [LARGE SCALE GENOMIC DNA]</scope>
    <source>
        <strain evidence="19">AS27yjCOA_202</strain>
    </source>
</reference>
<keyword evidence="6 14" id="KW-0237">DNA synthesis</keyword>
<feature type="compositionally biased region" description="Low complexity" evidence="15">
    <location>
        <begin position="635"/>
        <end position="646"/>
    </location>
</feature>
<dbReference type="Gene3D" id="3.20.70.20">
    <property type="match status" value="1"/>
</dbReference>
<dbReference type="Pfam" id="PF12637">
    <property type="entry name" value="TSCPD"/>
    <property type="match status" value="1"/>
</dbReference>
<comment type="function">
    <text evidence="12 14">Catalyzes the reduction of ribonucleotides to deoxyribonucleotides. May function to provide a pool of deoxyribonucleotide precursors for DNA repair during oxygen limitation and/or for immediate growth after restoration of oxygen.</text>
</comment>
<evidence type="ECO:0000256" key="9">
    <source>
        <dbReference type="ARBA" id="ARBA00023116"/>
    </source>
</evidence>
<dbReference type="UniPathway" id="UPA00326"/>
<accession>A0A7X9HTL8</accession>
<evidence type="ECO:0000256" key="13">
    <source>
        <dbReference type="ARBA" id="ARBA00047754"/>
    </source>
</evidence>
<evidence type="ECO:0000256" key="7">
    <source>
        <dbReference type="ARBA" id="ARBA00022741"/>
    </source>
</evidence>
<evidence type="ECO:0000256" key="12">
    <source>
        <dbReference type="ARBA" id="ARBA00025437"/>
    </source>
</evidence>
<dbReference type="GO" id="GO:0071897">
    <property type="term" value="P:DNA biosynthetic process"/>
    <property type="evidence" value="ECO:0007669"/>
    <property type="project" value="UniProtKB-KW"/>
</dbReference>
<dbReference type="NCBIfam" id="TIGR02504">
    <property type="entry name" value="NrdJ_Z"/>
    <property type="match status" value="1"/>
</dbReference>
<dbReference type="SUPFAM" id="SSF51998">
    <property type="entry name" value="PFL-like glycyl radical enzymes"/>
    <property type="match status" value="1"/>
</dbReference>
<evidence type="ECO:0000259" key="16">
    <source>
        <dbReference type="Pfam" id="PF00317"/>
    </source>
</evidence>
<dbReference type="GO" id="GO:0004748">
    <property type="term" value="F:ribonucleoside-diphosphate reductase activity, thioredoxin disulfide as acceptor"/>
    <property type="evidence" value="ECO:0007669"/>
    <property type="project" value="UniProtKB-EC"/>
</dbReference>
<comment type="catalytic activity">
    <reaction evidence="13 14">
        <text>a 2'-deoxyribonucleoside 5'-diphosphate + [thioredoxin]-disulfide + H2O = a ribonucleoside 5'-diphosphate + [thioredoxin]-dithiol</text>
        <dbReference type="Rhea" id="RHEA:23252"/>
        <dbReference type="Rhea" id="RHEA-COMP:10698"/>
        <dbReference type="Rhea" id="RHEA-COMP:10700"/>
        <dbReference type="ChEBI" id="CHEBI:15377"/>
        <dbReference type="ChEBI" id="CHEBI:29950"/>
        <dbReference type="ChEBI" id="CHEBI:50058"/>
        <dbReference type="ChEBI" id="CHEBI:57930"/>
        <dbReference type="ChEBI" id="CHEBI:73316"/>
        <dbReference type="EC" id="1.17.4.1"/>
    </reaction>
</comment>
<feature type="domain" description="Ribonucleotide reductase large subunit C-terminal" evidence="17">
    <location>
        <begin position="101"/>
        <end position="615"/>
    </location>
</feature>
<feature type="region of interest" description="Disordered" evidence="15">
    <location>
        <begin position="627"/>
        <end position="652"/>
    </location>
</feature>
<keyword evidence="11 14" id="KW-0170">Cobalt</keyword>
<feature type="domain" description="Ribonucleotide reductase large subunit N-terminal" evidence="16">
    <location>
        <begin position="20"/>
        <end position="98"/>
    </location>
</feature>
<evidence type="ECO:0000256" key="8">
    <source>
        <dbReference type="ARBA" id="ARBA00023002"/>
    </source>
</evidence>
<dbReference type="Proteomes" id="UP000590542">
    <property type="component" value="Unassembled WGS sequence"/>
</dbReference>
<dbReference type="PANTHER" id="PTHR43371">
    <property type="entry name" value="VITAMIN B12-DEPENDENT RIBONUCLEOTIDE REDUCTASE"/>
    <property type="match status" value="1"/>
</dbReference>
<gene>
    <name evidence="19" type="ORF">GYA37_01660</name>
</gene>
<dbReference type="InterPro" id="IPR024434">
    <property type="entry name" value="TSCPD_dom"/>
</dbReference>
<name>A0A7X9HTL8_UNCKA</name>
<evidence type="ECO:0000256" key="15">
    <source>
        <dbReference type="SAM" id="MobiDB-lite"/>
    </source>
</evidence>
<dbReference type="GO" id="GO:0005524">
    <property type="term" value="F:ATP binding"/>
    <property type="evidence" value="ECO:0007669"/>
    <property type="project" value="InterPro"/>
</dbReference>
<dbReference type="EC" id="1.17.4.1" evidence="3 14"/>
<sequence>MSSYLYFNDGINLEKNKSIEFAENSRKILEKRFLKRDDKGEIAETPEGMFDRLSEVIAEPDKLYRSVEFSKIEFYNLLSSRKFFPNAPTFTGAGTALGQLAACFVLPVSDDLGRYSDSIFSTLRDAALIQQSGGGNGFSFSRLRAKGTRISTSKGVSSGPIGFMKVYDAAFGEIAQGGVRRGANMGVLRVDHPDVRDFIKCKTQEGTISNFNISVAATDEFMRAVENDMTYNIVDPKTKQVVETPRAREIFDLMVEQAYKNGEPGILFIDAANRQNPVPHMYTLEATNPCGEQWLGPYESCCLGSINLALHVSKEGKVDWEELQKTTILGTRLLDNIVTANKYIPQVPQLKEAALGCRRIGLGIMGLADLMYSLGIRYGSEEAQEFSAQVMEFIKFHSMKASIELARERGPFLKIRGSIFDPENITWKVPSPLRPYSRSWNRPILHWQEIQDGIRMFGIRNAAINTIAPTGTVSLVAGVEGYGCEPVFALAYYMNVYQAAGQDKQMTLTYVSPSFQKALDSLSMDEGTKKRVIEEVLHEGSCQGIEELPEHIKNTFVVASDVTPEEHVLMQASLQAFIDNSISKTCNFPQDATREDVAKVYMMGWKLGCKGLTVYVTGSRQEVALETKSTKESKSQVSSSTQQESSMENKLAKEHESLLDSKVLDEDVNDSLLKRAYRLEGATYKVKTPQGKAFITINKTPEGKPFEVFINVGKAGTDVSALSEGLGRLVSGLLRYPDSRDDTVKEIITQLSGIGGSRSVGFGKNKVYSIPDAVAKVLAEEFGYNIPHTNGNGSASDKMSSLEEADMSKYIKESGLSSVDVCPECGNYSFVKEEGCAKCYECGYSVC</sequence>
<comment type="caution">
    <text evidence="19">The sequence shown here is derived from an EMBL/GenBank/DDBJ whole genome shotgun (WGS) entry which is preliminary data.</text>
</comment>
<organism evidence="19 20">
    <name type="scientific">candidate division WWE3 bacterium</name>
    <dbReference type="NCBI Taxonomy" id="2053526"/>
    <lineage>
        <taxon>Bacteria</taxon>
        <taxon>Katanobacteria</taxon>
    </lineage>
</organism>
<dbReference type="Pfam" id="PF02867">
    <property type="entry name" value="Ribonuc_red_lgC"/>
    <property type="match status" value="1"/>
</dbReference>
<dbReference type="InterPro" id="IPR008926">
    <property type="entry name" value="RNR_R1-su_N"/>
</dbReference>
<keyword evidence="8 14" id="KW-0560">Oxidoreductase</keyword>
<evidence type="ECO:0000256" key="4">
    <source>
        <dbReference type="ARBA" id="ARBA00014409"/>
    </source>
</evidence>
<dbReference type="InterPro" id="IPR013344">
    <property type="entry name" value="RNR_NrdJ/NrdZ"/>
</dbReference>
<dbReference type="EMBL" id="JAAZNV010000006">
    <property type="protein sequence ID" value="NMB91538.1"/>
    <property type="molecule type" value="Genomic_DNA"/>
</dbReference>
<dbReference type="Pfam" id="PF00317">
    <property type="entry name" value="Ribonuc_red_lgN"/>
    <property type="match status" value="1"/>
</dbReference>
<comment type="similarity">
    <text evidence="2 14">Belongs to the ribonucleoside diphosphate reductase class-2 family.</text>
</comment>